<feature type="transmembrane region" description="Helical" evidence="2">
    <location>
        <begin position="7"/>
        <end position="27"/>
    </location>
</feature>
<dbReference type="EMBL" id="ATBY01000013">
    <property type="protein sequence ID" value="EPD69326.1"/>
    <property type="molecule type" value="Genomic_DNA"/>
</dbReference>
<dbReference type="Gene3D" id="3.40.50.720">
    <property type="entry name" value="NAD(P)-binding Rossmann-like Domain"/>
    <property type="match status" value="2"/>
</dbReference>
<dbReference type="CDD" id="cd05237">
    <property type="entry name" value="UDP_invert_4-6DH_SDR_e"/>
    <property type="match status" value="1"/>
</dbReference>
<dbReference type="InterPro" id="IPR003869">
    <property type="entry name" value="Polysac_CapD-like"/>
</dbReference>
<evidence type="ECO:0000313" key="5">
    <source>
        <dbReference type="Proteomes" id="UP000014408"/>
    </source>
</evidence>
<feature type="domain" description="Polysaccharide biosynthesis protein CapD-like" evidence="3">
    <location>
        <begin position="279"/>
        <end position="555"/>
    </location>
</feature>
<keyword evidence="2" id="KW-1133">Transmembrane helix</keyword>
<accession>S2YYI8</accession>
<evidence type="ECO:0000313" key="4">
    <source>
        <dbReference type="EMBL" id="EPD69326.1"/>
    </source>
</evidence>
<name>S2YYI8_9CORY</name>
<dbReference type="PATRIC" id="fig|1125779.3.peg.1176"/>
<feature type="transmembrane region" description="Helical" evidence="2">
    <location>
        <begin position="74"/>
        <end position="94"/>
    </location>
</feature>
<dbReference type="HOGENOM" id="CLU_013560_5_2_11"/>
<dbReference type="Pfam" id="PF02719">
    <property type="entry name" value="Polysacc_synt_2"/>
    <property type="match status" value="1"/>
</dbReference>
<dbReference type="InterPro" id="IPR051203">
    <property type="entry name" value="Polysaccharide_Synthase-Rel"/>
</dbReference>
<gene>
    <name evidence="4" type="ORF">HMPREF1219_01194</name>
</gene>
<evidence type="ECO:0000259" key="3">
    <source>
        <dbReference type="Pfam" id="PF02719"/>
    </source>
</evidence>
<evidence type="ECO:0000256" key="1">
    <source>
        <dbReference type="ARBA" id="ARBA00007430"/>
    </source>
</evidence>
<feature type="transmembrane region" description="Helical" evidence="2">
    <location>
        <begin position="39"/>
        <end position="62"/>
    </location>
</feature>
<dbReference type="SUPFAM" id="SSF53335">
    <property type="entry name" value="S-adenosyl-L-methionine-dependent methyltransferases"/>
    <property type="match status" value="1"/>
</dbReference>
<keyword evidence="2" id="KW-0812">Transmembrane</keyword>
<keyword evidence="5" id="KW-1185">Reference proteome</keyword>
<comment type="caution">
    <text evidence="4">The sequence shown here is derived from an EMBL/GenBank/DDBJ whole genome shotgun (WGS) entry which is preliminary data.</text>
</comment>
<protein>
    <recommendedName>
        <fullName evidence="3">Polysaccharide biosynthesis protein CapD-like domain-containing protein</fullName>
    </recommendedName>
</protein>
<keyword evidence="2" id="KW-0472">Membrane</keyword>
<dbReference type="Pfam" id="PF13727">
    <property type="entry name" value="CoA_binding_3"/>
    <property type="match status" value="1"/>
</dbReference>
<dbReference type="InterPro" id="IPR029063">
    <property type="entry name" value="SAM-dependent_MTases_sf"/>
</dbReference>
<evidence type="ECO:0000256" key="2">
    <source>
        <dbReference type="SAM" id="Phobius"/>
    </source>
</evidence>
<dbReference type="Proteomes" id="UP000014408">
    <property type="component" value="Unassembled WGS sequence"/>
</dbReference>
<dbReference type="AlphaFoldDB" id="S2YYI8"/>
<dbReference type="eggNOG" id="COG1086">
    <property type="taxonomic scope" value="Bacteria"/>
</dbReference>
<dbReference type="PANTHER" id="PTHR43318:SF1">
    <property type="entry name" value="POLYSACCHARIDE BIOSYNTHESIS PROTEIN EPSC-RELATED"/>
    <property type="match status" value="1"/>
</dbReference>
<sequence>MKISRATILLWDVICWVIAAIVIFSLTRNSDGSSSRYTGAALIVALSIIVQLLFGYVSRVYLGRHRLGSFRDAGSLAILVGVGPLPVGVLAALFSDTYSLAESFLIPLLALFFMEAGRWIIRVFEQKSRKTLMESGVSTLVYGAGEAGHQVAKLVDNSESAPYQIVGFLDDEPSKKYLRVSGYKVLGTGKDLEAQVNRTGATTVILAISEPSRELVNDLEERCDKLGVNLIVIPSVTEMIGGRVTLEGLRSLNLVDLLGRREIKTDLSEVSSYINGKVVLVTGAGGSIGSELSRQLANLGPSKLVLLDHDETHLHSTVLSIYGNGLLEKDGTVLADIREPDVLEKLFMDLKPDVVFHTAALKHLPMLERFPEEGWKTNVLGSLNVLQAAHKAGVSHLVNISTDKAADASSVLGKTKRLAEQLTAWFADTYSLRYVSVRFGNVLGSRGSVLYTFKNQIESGKPITITHPDVSRYFMTIPEACQLVIEAGSIGKAGNVMVLDMGQPVKILNIAKRLIKEAGSNNEIVFTGLRPGEKVSEVLFSNFESGEPTSHELISQVGVPPIAPDSIGEIKESIVSTKD</sequence>
<dbReference type="SUPFAM" id="SSF51735">
    <property type="entry name" value="NAD(P)-binding Rossmann-fold domains"/>
    <property type="match status" value="1"/>
</dbReference>
<organism evidence="4 5">
    <name type="scientific">Corynebacterium pyruviciproducens ATCC BAA-1742</name>
    <dbReference type="NCBI Taxonomy" id="1125779"/>
    <lineage>
        <taxon>Bacteria</taxon>
        <taxon>Bacillati</taxon>
        <taxon>Actinomycetota</taxon>
        <taxon>Actinomycetes</taxon>
        <taxon>Mycobacteriales</taxon>
        <taxon>Corynebacteriaceae</taxon>
        <taxon>Corynebacterium</taxon>
    </lineage>
</organism>
<reference evidence="4 5" key="1">
    <citation type="submission" date="2013-05" db="EMBL/GenBank/DDBJ databases">
        <title>The Genome Sequence of Corynebacterium pyruviciproducens 1773O (ATCC BAA-1742).</title>
        <authorList>
            <consortium name="The Broad Institute Genomics Platform"/>
            <person name="Earl A."/>
            <person name="Ward D."/>
            <person name="Feldgarden M."/>
            <person name="Gevers D."/>
            <person name="Tong J."/>
            <person name="Walker B."/>
            <person name="Young S."/>
            <person name="Zeng Q."/>
            <person name="Gargeya S."/>
            <person name="Fitzgerald M."/>
            <person name="Haas B."/>
            <person name="Abouelleil A."/>
            <person name="Allen A.W."/>
            <person name="Alvarado L."/>
            <person name="Arachchi H.M."/>
            <person name="Berlin A.M."/>
            <person name="Chapman S.B."/>
            <person name="Gainer-Dewar J."/>
            <person name="Goldberg J."/>
            <person name="Griggs A."/>
            <person name="Gujja S."/>
            <person name="Hansen M."/>
            <person name="Howarth C."/>
            <person name="Imamovic A."/>
            <person name="Ireland A."/>
            <person name="Larimer J."/>
            <person name="McCowan C."/>
            <person name="Murphy C."/>
            <person name="Pearson M."/>
            <person name="Poon T.W."/>
            <person name="Priest M."/>
            <person name="Roberts A."/>
            <person name="Saif S."/>
            <person name="Shea T."/>
            <person name="Sisk P."/>
            <person name="Sykes S."/>
            <person name="Wortman J."/>
            <person name="Nusbaum C."/>
            <person name="Birren B."/>
        </authorList>
    </citation>
    <scope>NUCLEOTIDE SEQUENCE [LARGE SCALE GENOMIC DNA]</scope>
    <source>
        <strain evidence="4 5">ATCC BAA-1742</strain>
    </source>
</reference>
<dbReference type="STRING" id="1125779.HMPREF1219_01194"/>
<proteinExistence type="inferred from homology"/>
<dbReference type="InterPro" id="IPR036291">
    <property type="entry name" value="NAD(P)-bd_dom_sf"/>
</dbReference>
<comment type="similarity">
    <text evidence="1">Belongs to the polysaccharide synthase family.</text>
</comment>
<dbReference type="PANTHER" id="PTHR43318">
    <property type="entry name" value="UDP-N-ACETYLGLUCOSAMINE 4,6-DEHYDRATASE"/>
    <property type="match status" value="1"/>
</dbReference>